<proteinExistence type="predicted"/>
<evidence type="ECO:0000313" key="2">
    <source>
        <dbReference type="Proteomes" id="UP001164539"/>
    </source>
</evidence>
<accession>A0ACC1Y6E6</accession>
<comment type="caution">
    <text evidence="1">The sequence shown here is derived from an EMBL/GenBank/DDBJ whole genome shotgun (WGS) entry which is preliminary data.</text>
</comment>
<keyword evidence="2" id="KW-1185">Reference proteome</keyword>
<feature type="non-terminal residue" evidence="1">
    <location>
        <position position="225"/>
    </location>
</feature>
<gene>
    <name evidence="1" type="ORF">OWV82_010659</name>
</gene>
<organism evidence="1 2">
    <name type="scientific">Melia azedarach</name>
    <name type="common">Chinaberry tree</name>
    <dbReference type="NCBI Taxonomy" id="155640"/>
    <lineage>
        <taxon>Eukaryota</taxon>
        <taxon>Viridiplantae</taxon>
        <taxon>Streptophyta</taxon>
        <taxon>Embryophyta</taxon>
        <taxon>Tracheophyta</taxon>
        <taxon>Spermatophyta</taxon>
        <taxon>Magnoliopsida</taxon>
        <taxon>eudicotyledons</taxon>
        <taxon>Gunneridae</taxon>
        <taxon>Pentapetalae</taxon>
        <taxon>rosids</taxon>
        <taxon>malvids</taxon>
        <taxon>Sapindales</taxon>
        <taxon>Meliaceae</taxon>
        <taxon>Melia</taxon>
    </lineage>
</organism>
<protein>
    <submittedName>
        <fullName evidence="1">NB-ARC domain-containing disease resistance protein</fullName>
    </submittedName>
</protein>
<dbReference type="Proteomes" id="UP001164539">
    <property type="component" value="Chromosome 5"/>
</dbReference>
<dbReference type="EMBL" id="CM051398">
    <property type="protein sequence ID" value="KAJ4719038.1"/>
    <property type="molecule type" value="Genomic_DNA"/>
</dbReference>
<reference evidence="1 2" key="1">
    <citation type="journal article" date="2023" name="Science">
        <title>Complex scaffold remodeling in plant triterpene biosynthesis.</title>
        <authorList>
            <person name="De La Pena R."/>
            <person name="Hodgson H."/>
            <person name="Liu J.C."/>
            <person name="Stephenson M.J."/>
            <person name="Martin A.C."/>
            <person name="Owen C."/>
            <person name="Harkess A."/>
            <person name="Leebens-Mack J."/>
            <person name="Jimenez L.E."/>
            <person name="Osbourn A."/>
            <person name="Sattely E.S."/>
        </authorList>
    </citation>
    <scope>NUCLEOTIDE SEQUENCE [LARGE SCALE GENOMIC DNA]</scope>
    <source>
        <strain evidence="2">cv. JPN11</strain>
        <tissue evidence="1">Leaf</tissue>
    </source>
</reference>
<name>A0ACC1Y6E6_MELAZ</name>
<sequence length="225" mass="25633">MVDAIISALLKQLISMAVQEESEQVKLVTGVEDEVKKLISNLRAIQAVLVDAEQRQMKEETIRLWLQQLKYASYYMEDVLDEWNIARLKLKIEGLGHDENAFVPKKICSFFRASCFGFKQVLLRRHIALNIKEINGTLDAIAKQKDMFNFNVTSNNNKKSERLTTTSLLDEYEISGRVMEKNILIRKLVYESNSSEQKGPDIISLIGMGGIGKTTLVQLAYNNDE</sequence>
<evidence type="ECO:0000313" key="1">
    <source>
        <dbReference type="EMBL" id="KAJ4719038.1"/>
    </source>
</evidence>